<dbReference type="Proteomes" id="UP000241890">
    <property type="component" value="Unassembled WGS sequence"/>
</dbReference>
<dbReference type="InterPro" id="IPR011989">
    <property type="entry name" value="ARM-like"/>
</dbReference>
<dbReference type="AlphaFoldDB" id="A0A2R5GLA8"/>
<evidence type="ECO:0000256" key="1">
    <source>
        <dbReference type="SAM" id="MobiDB-lite"/>
    </source>
</evidence>
<protein>
    <recommendedName>
        <fullName evidence="2">TIR domain-containing protein</fullName>
    </recommendedName>
</protein>
<dbReference type="EMBL" id="BEYU01000103">
    <property type="protein sequence ID" value="GBG31660.1"/>
    <property type="molecule type" value="Genomic_DNA"/>
</dbReference>
<dbReference type="SUPFAM" id="SSF52200">
    <property type="entry name" value="Toll/Interleukin receptor TIR domain"/>
    <property type="match status" value="1"/>
</dbReference>
<name>A0A2R5GLA8_9STRA</name>
<dbReference type="Pfam" id="PF13676">
    <property type="entry name" value="TIR_2"/>
    <property type="match status" value="1"/>
</dbReference>
<accession>A0A2R5GLA8</accession>
<dbReference type="OrthoDB" id="9978456at2759"/>
<comment type="caution">
    <text evidence="3">The sequence shown here is derived from an EMBL/GenBank/DDBJ whole genome shotgun (WGS) entry which is preliminary data.</text>
</comment>
<dbReference type="InParanoid" id="A0A2R5GLA8"/>
<dbReference type="Gene3D" id="1.25.10.10">
    <property type="entry name" value="Leucine-rich Repeat Variant"/>
    <property type="match status" value="1"/>
</dbReference>
<keyword evidence="4" id="KW-1185">Reference proteome</keyword>
<dbReference type="InterPro" id="IPR035897">
    <property type="entry name" value="Toll_tir_struct_dom_sf"/>
</dbReference>
<dbReference type="PANTHER" id="PTHR46270">
    <property type="entry name" value="ARMADILLO-TYPE FOLD-RELATED"/>
    <property type="match status" value="1"/>
</dbReference>
<dbReference type="Gene3D" id="3.40.50.10140">
    <property type="entry name" value="Toll/interleukin-1 receptor homology (TIR) domain"/>
    <property type="match status" value="1"/>
</dbReference>
<organism evidence="3 4">
    <name type="scientific">Hondaea fermentalgiana</name>
    <dbReference type="NCBI Taxonomy" id="2315210"/>
    <lineage>
        <taxon>Eukaryota</taxon>
        <taxon>Sar</taxon>
        <taxon>Stramenopiles</taxon>
        <taxon>Bigyra</taxon>
        <taxon>Labyrinthulomycetes</taxon>
        <taxon>Thraustochytrida</taxon>
        <taxon>Thraustochytriidae</taxon>
        <taxon>Hondaea</taxon>
    </lineage>
</organism>
<evidence type="ECO:0000259" key="2">
    <source>
        <dbReference type="Pfam" id="PF13676"/>
    </source>
</evidence>
<reference evidence="3 4" key="1">
    <citation type="submission" date="2017-12" db="EMBL/GenBank/DDBJ databases">
        <title>Sequencing, de novo assembly and annotation of complete genome of a new Thraustochytrid species, strain FCC1311.</title>
        <authorList>
            <person name="Sedici K."/>
            <person name="Godart F."/>
            <person name="Aiese Cigliano R."/>
            <person name="Sanseverino W."/>
            <person name="Barakat M."/>
            <person name="Ortet P."/>
            <person name="Marechal E."/>
            <person name="Cagnac O."/>
            <person name="Amato A."/>
        </authorList>
    </citation>
    <scope>NUCLEOTIDE SEQUENCE [LARGE SCALE GENOMIC DNA]</scope>
</reference>
<dbReference type="InterPro" id="IPR016024">
    <property type="entry name" value="ARM-type_fold"/>
</dbReference>
<feature type="domain" description="TIR" evidence="2">
    <location>
        <begin position="457"/>
        <end position="565"/>
    </location>
</feature>
<evidence type="ECO:0000313" key="3">
    <source>
        <dbReference type="EMBL" id="GBG31660.1"/>
    </source>
</evidence>
<feature type="region of interest" description="Disordered" evidence="1">
    <location>
        <begin position="424"/>
        <end position="445"/>
    </location>
</feature>
<gene>
    <name evidence="3" type="ORF">FCC1311_078852</name>
</gene>
<proteinExistence type="predicted"/>
<dbReference type="PANTHER" id="PTHR46270:SF2">
    <property type="entry name" value="TIR DOMAIN-CONTAINING PROTEIN"/>
    <property type="match status" value="1"/>
</dbReference>
<dbReference type="GO" id="GO:0007165">
    <property type="term" value="P:signal transduction"/>
    <property type="evidence" value="ECO:0007669"/>
    <property type="project" value="InterPro"/>
</dbReference>
<dbReference type="InterPro" id="IPR000157">
    <property type="entry name" value="TIR_dom"/>
</dbReference>
<dbReference type="SUPFAM" id="SSF48371">
    <property type="entry name" value="ARM repeat"/>
    <property type="match status" value="1"/>
</dbReference>
<sequence length="633" mass="69056">MSRKSQGIFRLGLQKAERRPSATVAEDSWVPDLNKGTPITDAVFRSSLAAFWGGKMSPDKEVLALEKIARGVFMQSDLERSRMVSAEGGLERLRDRLLDPLLGTLARYYVVSIIYSVAFIPQLKMQIIETPQLVQVLAQQWWQGDINLGARVASMWAMMCFNAEPAQALADVAPRLAVAALLTCPHERMVNKCLLMLLRMSFHTACIPSLNAAQCGLGLLHVLNTRDTAEFPEEYQWAANVALANLLAASSAAEVGLSNDAVPGGDREMLGNLISLLEVKVGDGNAKAGRIYFSLSQTLRAVGNLALDPNNVPLLAELGAVDHIVSLLQRPREEVRAEVMGRGLFRDESDPDGTFALLDVLEALTKMTWTFSFNEELASELRRKGAPSLLEDLAADDVCAGDEAVQEAVQGSLFQLGVAESGALPSSSARSRAGKPKKKLLQQQKQEANGAGAEFDVMISYQWDTQAKALLVKKALERRGFSVWMDVDKMHGNILEQMAFAVENSSIVLLCMTKEYYLSNSCHAEADYTYALNKPRVPLLFQANFRPSGWLGMLLGMQRYVDFSAVVDANAAEPVVDDLVVEIHNQLEPADAMASASSRPPRKADFASSSLSATSLSAVHADVKRILGILESQ</sequence>
<evidence type="ECO:0000313" key="4">
    <source>
        <dbReference type="Proteomes" id="UP000241890"/>
    </source>
</evidence>